<dbReference type="GO" id="GO:0003677">
    <property type="term" value="F:DNA binding"/>
    <property type="evidence" value="ECO:0007669"/>
    <property type="project" value="UniProtKB-KW"/>
</dbReference>
<gene>
    <name evidence="2" type="ORF">QO011_003352</name>
</gene>
<evidence type="ECO:0000313" key="3">
    <source>
        <dbReference type="Proteomes" id="UP001242480"/>
    </source>
</evidence>
<evidence type="ECO:0000259" key="1">
    <source>
        <dbReference type="Pfam" id="PF13744"/>
    </source>
</evidence>
<dbReference type="RefSeq" id="WP_307274166.1">
    <property type="nucleotide sequence ID" value="NZ_JAUSVX010000005.1"/>
</dbReference>
<evidence type="ECO:0000313" key="2">
    <source>
        <dbReference type="EMBL" id="MDQ0470336.1"/>
    </source>
</evidence>
<dbReference type="InterPro" id="IPR010982">
    <property type="entry name" value="Lambda_DNA-bd_dom_sf"/>
</dbReference>
<comment type="caution">
    <text evidence="2">The sequence shown here is derived from an EMBL/GenBank/DDBJ whole genome shotgun (WGS) entry which is preliminary data.</text>
</comment>
<organism evidence="2 3">
    <name type="scientific">Labrys wisconsinensis</name>
    <dbReference type="NCBI Taxonomy" id="425677"/>
    <lineage>
        <taxon>Bacteria</taxon>
        <taxon>Pseudomonadati</taxon>
        <taxon>Pseudomonadota</taxon>
        <taxon>Alphaproteobacteria</taxon>
        <taxon>Hyphomicrobiales</taxon>
        <taxon>Xanthobacteraceae</taxon>
        <taxon>Labrys</taxon>
    </lineage>
</organism>
<accession>A0ABU0J7T6</accession>
<dbReference type="InterPro" id="IPR039554">
    <property type="entry name" value="HigA2-like_HTH"/>
</dbReference>
<feature type="domain" description="HigA2-like helix-turn-helix" evidence="1">
    <location>
        <begin position="16"/>
        <end position="95"/>
    </location>
</feature>
<keyword evidence="2" id="KW-0238">DNA-binding</keyword>
<dbReference type="Gene3D" id="1.10.260.40">
    <property type="entry name" value="lambda repressor-like DNA-binding domains"/>
    <property type="match status" value="1"/>
</dbReference>
<keyword evidence="3" id="KW-1185">Reference proteome</keyword>
<dbReference type="EMBL" id="JAUSVX010000005">
    <property type="protein sequence ID" value="MDQ0470336.1"/>
    <property type="molecule type" value="Genomic_DNA"/>
</dbReference>
<protein>
    <submittedName>
        <fullName evidence="2">XRE-type DNA-binding protein</fullName>
    </submittedName>
</protein>
<dbReference type="Proteomes" id="UP001242480">
    <property type="component" value="Unassembled WGS sequence"/>
</dbReference>
<proteinExistence type="predicted"/>
<reference evidence="2 3" key="1">
    <citation type="submission" date="2023-07" db="EMBL/GenBank/DDBJ databases">
        <title>Genomic Encyclopedia of Type Strains, Phase IV (KMG-IV): sequencing the most valuable type-strain genomes for metagenomic binning, comparative biology and taxonomic classification.</title>
        <authorList>
            <person name="Goeker M."/>
        </authorList>
    </citation>
    <scope>NUCLEOTIDE SEQUENCE [LARGE SCALE GENOMIC DNA]</scope>
    <source>
        <strain evidence="2 3">DSM 19619</strain>
    </source>
</reference>
<sequence length="109" mass="12310">MSIGDDMELIHGSGNVFRDFGRDDADLRQAKALMASEIIKILDTRQWTTRKAEEATGISHADFSRIRRAKVERFTLDQLMTILTRLGQEVELSVNVHPRQDAPHPHASA</sequence>
<name>A0ABU0J7T6_9HYPH</name>
<dbReference type="SUPFAM" id="SSF47413">
    <property type="entry name" value="lambda repressor-like DNA-binding domains"/>
    <property type="match status" value="1"/>
</dbReference>
<dbReference type="Pfam" id="PF13744">
    <property type="entry name" value="HTH_37"/>
    <property type="match status" value="1"/>
</dbReference>